<dbReference type="Proteomes" id="UP000070352">
    <property type="component" value="Unassembled WGS sequence"/>
</dbReference>
<feature type="transmembrane region" description="Helical" evidence="1">
    <location>
        <begin position="392"/>
        <end position="410"/>
    </location>
</feature>
<name>A0A135L3W3_9BACI</name>
<comment type="caution">
    <text evidence="3">The sequence shown here is derived from an EMBL/GenBank/DDBJ whole genome shotgun (WGS) entry which is preliminary data.</text>
</comment>
<feature type="transmembrane region" description="Helical" evidence="1">
    <location>
        <begin position="14"/>
        <end position="32"/>
    </location>
</feature>
<dbReference type="AlphaFoldDB" id="A0A135L3W3"/>
<evidence type="ECO:0000259" key="2">
    <source>
        <dbReference type="Pfam" id="PF07670"/>
    </source>
</evidence>
<feature type="transmembrane region" description="Helical" evidence="1">
    <location>
        <begin position="152"/>
        <end position="171"/>
    </location>
</feature>
<evidence type="ECO:0000256" key="1">
    <source>
        <dbReference type="SAM" id="Phobius"/>
    </source>
</evidence>
<feature type="transmembrane region" description="Helical" evidence="1">
    <location>
        <begin position="126"/>
        <end position="146"/>
    </location>
</feature>
<accession>A0A135L3W3</accession>
<reference evidence="3 4" key="1">
    <citation type="submission" date="2016-02" db="EMBL/GenBank/DDBJ databases">
        <title>Draft Genome for Tepidibacillus decaturensis nov. sp. Strain Z9, an Anaerobic, Moderately Thermophilic and Heterotrophic Bacterium from Deep Subsurface of the Illinois Basin, USA.</title>
        <authorList>
            <person name="Dong Y."/>
            <person name="Chang J.Y."/>
            <person name="Sanford R."/>
            <person name="Fouke B.W."/>
        </authorList>
    </citation>
    <scope>NUCLEOTIDE SEQUENCE [LARGE SCALE GENOMIC DNA]</scope>
    <source>
        <strain evidence="3 4">Z9</strain>
    </source>
</reference>
<keyword evidence="1" id="KW-0472">Membrane</keyword>
<dbReference type="InterPro" id="IPR014226">
    <property type="entry name" value="Spore_IM_YlbJ"/>
</dbReference>
<dbReference type="STRING" id="1413211.U473_06485"/>
<sequence length="416" mass="46398">MNTSKIGSSHLKTLVSGIAAIFLAIAMVMFPDTAFDASLQGLRIWWDIIFPALLPFFITSEVLLGFGVVHFMGVLLEPLMRPLFNVPGVGAFVLAMGFASGYPMGAKLTTRLREQNMITRIEGERLVSFTSTSDPLFLFGAVAIGFFHDVELGVLIALIHYSSSILLGFIMRFHERSNKERIIIPDRLHNQRNILVKAFKAMHRSRLNDGRKLGKLLGDAVTSSIQTLLMIGGFIMVFSVILSILTQIQFTEILTKGITLFLLPLGIAPEMSQSIIYGFFEVTLGAKTVSEASTSIPMVEKLAIVSGIAAWSGISVHAQIAAILQRTDIRYTPFLIARILHTLIAFMISFIVWKPFHLEQAANSLPTFIYQYSTSQTSIVSLWNTFTYQSTLLLWFLFILLLLSFFSYSIKRKHGK</sequence>
<dbReference type="NCBIfam" id="TIGR02871">
    <property type="entry name" value="spore_ylbJ"/>
    <property type="match status" value="1"/>
</dbReference>
<feature type="domain" description="Nucleoside transporter/FeoB GTPase Gate" evidence="2">
    <location>
        <begin position="49"/>
        <end position="125"/>
    </location>
</feature>
<keyword evidence="1" id="KW-1133">Transmembrane helix</keyword>
<dbReference type="InterPro" id="IPR011642">
    <property type="entry name" value="Gate_dom"/>
</dbReference>
<proteinExistence type="predicted"/>
<protein>
    <submittedName>
        <fullName evidence="3">Sporulation integral membrane protein YlbJ</fullName>
    </submittedName>
</protein>
<dbReference type="RefSeq" id="WP_068724526.1">
    <property type="nucleotide sequence ID" value="NZ_LSKU01000001.1"/>
</dbReference>
<keyword evidence="4" id="KW-1185">Reference proteome</keyword>
<feature type="transmembrane region" description="Helical" evidence="1">
    <location>
        <begin position="302"/>
        <end position="323"/>
    </location>
</feature>
<gene>
    <name evidence="3" type="ORF">U473_06485</name>
</gene>
<feature type="transmembrane region" description="Helical" evidence="1">
    <location>
        <begin position="44"/>
        <end position="72"/>
    </location>
</feature>
<feature type="transmembrane region" description="Helical" evidence="1">
    <location>
        <begin position="335"/>
        <end position="353"/>
    </location>
</feature>
<dbReference type="EMBL" id="LSKU01000001">
    <property type="protein sequence ID" value="KXG43702.1"/>
    <property type="molecule type" value="Genomic_DNA"/>
</dbReference>
<organism evidence="3 4">
    <name type="scientific">Tepidibacillus decaturensis</name>
    <dbReference type="NCBI Taxonomy" id="1413211"/>
    <lineage>
        <taxon>Bacteria</taxon>
        <taxon>Bacillati</taxon>
        <taxon>Bacillota</taxon>
        <taxon>Bacilli</taxon>
        <taxon>Bacillales</taxon>
        <taxon>Bacillaceae</taxon>
        <taxon>Tepidibacillus</taxon>
    </lineage>
</organism>
<evidence type="ECO:0000313" key="3">
    <source>
        <dbReference type="EMBL" id="KXG43702.1"/>
    </source>
</evidence>
<dbReference type="OrthoDB" id="1645614at2"/>
<keyword evidence="1" id="KW-0812">Transmembrane</keyword>
<evidence type="ECO:0000313" key="4">
    <source>
        <dbReference type="Proteomes" id="UP000070352"/>
    </source>
</evidence>
<feature type="transmembrane region" description="Helical" evidence="1">
    <location>
        <begin position="84"/>
        <end position="105"/>
    </location>
</feature>
<dbReference type="Pfam" id="PF07670">
    <property type="entry name" value="Gate"/>
    <property type="match status" value="1"/>
</dbReference>
<feature type="transmembrane region" description="Helical" evidence="1">
    <location>
        <begin position="228"/>
        <end position="250"/>
    </location>
</feature>